<organism evidence="1 2">
    <name type="scientific">Acinetobacter towneri</name>
    <dbReference type="NCBI Taxonomy" id="202956"/>
    <lineage>
        <taxon>Bacteria</taxon>
        <taxon>Pseudomonadati</taxon>
        <taxon>Pseudomonadota</taxon>
        <taxon>Gammaproteobacteria</taxon>
        <taxon>Moraxellales</taxon>
        <taxon>Moraxellaceae</taxon>
        <taxon>Acinetobacter</taxon>
    </lineage>
</organism>
<dbReference type="GeneID" id="64222231"/>
<dbReference type="RefSeq" id="WP_207973881.1">
    <property type="nucleotide sequence ID" value="NZ_CP071766.1"/>
</dbReference>
<evidence type="ECO:0000313" key="1">
    <source>
        <dbReference type="EMBL" id="QTD61566.1"/>
    </source>
</evidence>
<keyword evidence="2" id="KW-1185">Reference proteome</keyword>
<sequence length="455" mass="53854">MGEAKNRGTYEDRKLKAITNKVDLLTKEMVDMNDPNMYFLKQGYEFLKNALHPDDWNTRRAKIIDYLKSRPTNYAEKNARVRFKEDEITWYIFLCEEFFKFPLISNPSQMARISPLIIRLGSHVNLLKQVENIDKKLKELVKKYRNNPDGVLFELIVAASYLDQGYEVKFIEESAQQKKPDLFICKGDEKYYIECKRLQQRTDYADKERGLFLESWTDIKCFLLENFPNFWFDINIKCELVDNNKLELMSKFSQLNPRNNRISYSDDEIDMVGERQNIEKINKYLSRNYVKCESYVFAKLLGDNLVYGFCERTYDVEFHPYIISLASAPIMGMMVGKINKFIGVTRHFTNSESMSKKSREIKRHVSEAITQLEEYKPSIVHVLYEAMEDAIVENLRWSKIEEKMKELESGLDVNTSVKVHRLQYYESEKLFDICETIKVWGRELQFKPFVIIPNT</sequence>
<protein>
    <submittedName>
        <fullName evidence="1">Uncharacterized protein</fullName>
    </submittedName>
</protein>
<dbReference type="SUPFAM" id="SSF52980">
    <property type="entry name" value="Restriction endonuclease-like"/>
    <property type="match status" value="1"/>
</dbReference>
<proteinExistence type="predicted"/>
<gene>
    <name evidence="1" type="ORF">J4G45_12400</name>
</gene>
<reference evidence="1 2" key="1">
    <citation type="journal article" date="2020" name="Front. Cell. Infect. Microbiol.">
        <title>Characterization of Three Porcine Acinetobacter towneri Strains Co-Harboring tet(X3) and bla OXA-58.</title>
        <authorList>
            <person name="Ma J."/>
            <person name="Wang J."/>
            <person name="Feng J."/>
            <person name="Liu Y."/>
            <person name="Yang B."/>
            <person name="Li R."/>
            <person name="Bai L."/>
            <person name="He T."/>
            <person name="Wang X."/>
            <person name="Yang Z."/>
        </authorList>
    </citation>
    <scope>NUCLEOTIDE SEQUENCE [LARGE SCALE GENOMIC DNA]</scope>
    <source>
        <strain evidence="1 2">GX5</strain>
    </source>
</reference>
<dbReference type="EMBL" id="CP071770">
    <property type="protein sequence ID" value="QTD61566.1"/>
    <property type="molecule type" value="Genomic_DNA"/>
</dbReference>
<name>A0ABX7TCX0_9GAMM</name>
<evidence type="ECO:0000313" key="2">
    <source>
        <dbReference type="Proteomes" id="UP000663954"/>
    </source>
</evidence>
<dbReference type="InterPro" id="IPR011335">
    <property type="entry name" value="Restrct_endonuc-II-like"/>
</dbReference>
<accession>A0ABX7TCX0</accession>
<dbReference type="Proteomes" id="UP000663954">
    <property type="component" value="Chromosome"/>
</dbReference>